<evidence type="ECO:0000313" key="3">
    <source>
        <dbReference type="EMBL" id="KAE8327665.1"/>
    </source>
</evidence>
<sequence length="432" mass="49103">MWEYYSGKVLFITGASGFLGTALVYRIISQAPVAHIYLLCRGGLPRLEEVWRQYLSPKYIECLYDTELVTVIDGDILEPNLGINEDHLQALQERIKIVIHTASSINLMSSLEKLAKPVIRGSENVAHFALQCQQLDRFVYVSTAYVNAFLYQESDDTDPYVEERIYPLGRGWISDVRDEWKQVQREGKSLESNAHNFPWPYGYAKHLTERLVLKEFSAAGKAEKLLILRPSVIAPAQTFPYQGFSVPKSTPTTVFAACFILTPTLVARVTSRANDPETESTIDEVPVDVVVDRLLVHLVKGTTGPVHAVGGVRTRCTFQAFWEQAMALRKLPWPLRKEWLNVDWRSRLLHPIARVYVIYAASYRFSEAKTVSMWKSLSEKEISELQLFSSASRNGVDLAARAKQIRFVAEQFAAKGFLSRVLFWLFYASGFF</sequence>
<gene>
    <name evidence="3" type="ORF">BDV39DRAFT_214879</name>
</gene>
<evidence type="ECO:0000256" key="1">
    <source>
        <dbReference type="RuleBase" id="RU363097"/>
    </source>
</evidence>
<dbReference type="Gene3D" id="3.40.50.720">
    <property type="entry name" value="NAD(P)-binding Rossmann-like Domain"/>
    <property type="match status" value="1"/>
</dbReference>
<keyword evidence="1" id="KW-0812">Transmembrane</keyword>
<dbReference type="AlphaFoldDB" id="A0A5N6X364"/>
<protein>
    <recommendedName>
        <fullName evidence="1">Fatty acyl-CoA reductase</fullName>
        <ecNumber evidence="1">1.2.1.84</ecNumber>
    </recommendedName>
</protein>
<evidence type="ECO:0000259" key="2">
    <source>
        <dbReference type="Pfam" id="PF07993"/>
    </source>
</evidence>
<dbReference type="Proteomes" id="UP000325945">
    <property type="component" value="Unassembled WGS sequence"/>
</dbReference>
<dbReference type="GO" id="GO:0080019">
    <property type="term" value="F:alcohol-forming very long-chain fatty acyl-CoA reductase activity"/>
    <property type="evidence" value="ECO:0007669"/>
    <property type="project" value="InterPro"/>
</dbReference>
<dbReference type="SUPFAM" id="SSF51735">
    <property type="entry name" value="NAD(P)-binding Rossmann-fold domains"/>
    <property type="match status" value="1"/>
</dbReference>
<keyword evidence="1" id="KW-1133">Transmembrane helix</keyword>
<dbReference type="InterPro" id="IPR013120">
    <property type="entry name" value="FAR_NAD-bd"/>
</dbReference>
<comment type="function">
    <text evidence="1">Catalyzes the reduction of fatty acyl-CoA to fatty alcohols.</text>
</comment>
<reference evidence="4" key="1">
    <citation type="submission" date="2019-04" db="EMBL/GenBank/DDBJ databases">
        <title>Friends and foes A comparative genomics studyof 23 Aspergillus species from section Flavi.</title>
        <authorList>
            <consortium name="DOE Joint Genome Institute"/>
            <person name="Kjaerbolling I."/>
            <person name="Vesth T."/>
            <person name="Frisvad J.C."/>
            <person name="Nybo J.L."/>
            <person name="Theobald S."/>
            <person name="Kildgaard S."/>
            <person name="Isbrandt T."/>
            <person name="Kuo A."/>
            <person name="Sato A."/>
            <person name="Lyhne E.K."/>
            <person name="Kogle M.E."/>
            <person name="Wiebenga A."/>
            <person name="Kun R.S."/>
            <person name="Lubbers R.J."/>
            <person name="Makela M.R."/>
            <person name="Barry K."/>
            <person name="Chovatia M."/>
            <person name="Clum A."/>
            <person name="Daum C."/>
            <person name="Haridas S."/>
            <person name="He G."/>
            <person name="LaButti K."/>
            <person name="Lipzen A."/>
            <person name="Mondo S."/>
            <person name="Riley R."/>
            <person name="Salamov A."/>
            <person name="Simmons B.A."/>
            <person name="Magnuson J.K."/>
            <person name="Henrissat B."/>
            <person name="Mortensen U.H."/>
            <person name="Larsen T.O."/>
            <person name="Devries R.P."/>
            <person name="Grigoriev I.V."/>
            <person name="Machida M."/>
            <person name="Baker S.E."/>
            <person name="Andersen M.R."/>
        </authorList>
    </citation>
    <scope>NUCLEOTIDE SEQUENCE [LARGE SCALE GENOMIC DNA]</scope>
    <source>
        <strain evidence="4">CBS 130017</strain>
    </source>
</reference>
<keyword evidence="1" id="KW-0521">NADP</keyword>
<dbReference type="CDD" id="cd05236">
    <property type="entry name" value="FAR-N_SDR_e"/>
    <property type="match status" value="1"/>
</dbReference>
<dbReference type="InterPro" id="IPR026055">
    <property type="entry name" value="FAR"/>
</dbReference>
<comment type="similarity">
    <text evidence="1">Belongs to the fatty acyl-CoA reductase family.</text>
</comment>
<dbReference type="EMBL" id="ML741790">
    <property type="protein sequence ID" value="KAE8327665.1"/>
    <property type="molecule type" value="Genomic_DNA"/>
</dbReference>
<keyword evidence="1" id="KW-0472">Membrane</keyword>
<dbReference type="GO" id="GO:0102965">
    <property type="term" value="F:alcohol-forming long-chain fatty acyl-CoA reductase activity"/>
    <property type="evidence" value="ECO:0007669"/>
    <property type="project" value="UniProtKB-EC"/>
</dbReference>
<keyword evidence="1" id="KW-0444">Lipid biosynthesis</keyword>
<accession>A0A5N6X364</accession>
<dbReference type="GO" id="GO:0005777">
    <property type="term" value="C:peroxisome"/>
    <property type="evidence" value="ECO:0007669"/>
    <property type="project" value="TreeGrafter"/>
</dbReference>
<keyword evidence="1" id="KW-0560">Oxidoreductase</keyword>
<feature type="domain" description="Thioester reductase (TE)" evidence="2">
    <location>
        <begin position="12"/>
        <end position="292"/>
    </location>
</feature>
<proteinExistence type="inferred from homology"/>
<dbReference type="PANTHER" id="PTHR11011:SF45">
    <property type="entry name" value="FATTY ACYL-COA REDUCTASE CG8306-RELATED"/>
    <property type="match status" value="1"/>
</dbReference>
<dbReference type="GO" id="GO:0035336">
    <property type="term" value="P:long-chain fatty-acyl-CoA metabolic process"/>
    <property type="evidence" value="ECO:0007669"/>
    <property type="project" value="TreeGrafter"/>
</dbReference>
<dbReference type="Pfam" id="PF07993">
    <property type="entry name" value="NAD_binding_4"/>
    <property type="match status" value="1"/>
</dbReference>
<dbReference type="PANTHER" id="PTHR11011">
    <property type="entry name" value="MALE STERILITY PROTEIN 2-RELATED"/>
    <property type="match status" value="1"/>
</dbReference>
<evidence type="ECO:0000313" key="4">
    <source>
        <dbReference type="Proteomes" id="UP000325945"/>
    </source>
</evidence>
<feature type="transmembrane region" description="Helical" evidence="1">
    <location>
        <begin position="9"/>
        <end position="28"/>
    </location>
</feature>
<keyword evidence="1" id="KW-0443">Lipid metabolism</keyword>
<organism evidence="3 4">
    <name type="scientific">Aspergillus sergii</name>
    <dbReference type="NCBI Taxonomy" id="1034303"/>
    <lineage>
        <taxon>Eukaryota</taxon>
        <taxon>Fungi</taxon>
        <taxon>Dikarya</taxon>
        <taxon>Ascomycota</taxon>
        <taxon>Pezizomycotina</taxon>
        <taxon>Eurotiomycetes</taxon>
        <taxon>Eurotiomycetidae</taxon>
        <taxon>Eurotiales</taxon>
        <taxon>Aspergillaceae</taxon>
        <taxon>Aspergillus</taxon>
        <taxon>Aspergillus subgen. Circumdati</taxon>
    </lineage>
</organism>
<name>A0A5N6X364_9EURO</name>
<keyword evidence="4" id="KW-1185">Reference proteome</keyword>
<dbReference type="InterPro" id="IPR036291">
    <property type="entry name" value="NAD(P)-bd_dom_sf"/>
</dbReference>
<comment type="catalytic activity">
    <reaction evidence="1">
        <text>a long-chain fatty acyl-CoA + 2 NADPH + 2 H(+) = a long-chain primary fatty alcohol + 2 NADP(+) + CoA</text>
        <dbReference type="Rhea" id="RHEA:52716"/>
        <dbReference type="ChEBI" id="CHEBI:15378"/>
        <dbReference type="ChEBI" id="CHEBI:57287"/>
        <dbReference type="ChEBI" id="CHEBI:57783"/>
        <dbReference type="ChEBI" id="CHEBI:58349"/>
        <dbReference type="ChEBI" id="CHEBI:77396"/>
        <dbReference type="ChEBI" id="CHEBI:83139"/>
        <dbReference type="EC" id="1.2.1.84"/>
    </reaction>
</comment>
<dbReference type="EC" id="1.2.1.84" evidence="1"/>